<keyword evidence="2" id="KW-1185">Reference proteome</keyword>
<organism evidence="1 2">
    <name type="scientific">Anoxybacterium hadale</name>
    <dbReference type="NCBI Taxonomy" id="3408580"/>
    <lineage>
        <taxon>Bacteria</taxon>
        <taxon>Bacillati</taxon>
        <taxon>Bacillota</taxon>
        <taxon>Clostridia</taxon>
        <taxon>Peptostreptococcales</taxon>
        <taxon>Anaerovoracaceae</taxon>
        <taxon>Anoxybacterium</taxon>
    </lineage>
</organism>
<accession>A0ACD1ABR3</accession>
<protein>
    <submittedName>
        <fullName evidence="1">Phosphate propanoyltransferase</fullName>
    </submittedName>
</protein>
<evidence type="ECO:0000313" key="1">
    <source>
        <dbReference type="EMBL" id="QOX63615.1"/>
    </source>
</evidence>
<reference evidence="1" key="1">
    <citation type="submission" date="2019-08" db="EMBL/GenBank/DDBJ databases">
        <title>Genome sequence of Clostridiales bacterium MT110.</title>
        <authorList>
            <person name="Cao J."/>
        </authorList>
    </citation>
    <scope>NUCLEOTIDE SEQUENCE</scope>
    <source>
        <strain evidence="1">MT110</strain>
    </source>
</reference>
<gene>
    <name evidence="1" type="ORF">FRZ06_09755</name>
</gene>
<evidence type="ECO:0000313" key="2">
    <source>
        <dbReference type="Proteomes" id="UP000594014"/>
    </source>
</evidence>
<dbReference type="EMBL" id="CP042469">
    <property type="protein sequence ID" value="QOX63615.1"/>
    <property type="molecule type" value="Genomic_DNA"/>
</dbReference>
<dbReference type="Proteomes" id="UP000594014">
    <property type="component" value="Chromosome"/>
</dbReference>
<proteinExistence type="predicted"/>
<sequence>MGYKAEVGLSNKHLHLKSEDIETLFGRGHTLTPTKDLKQPGQFACEEKVDIVGPKGTLKGVRVLGPARPETQVELAMTDARAIGITAPVRESGKLSGTPGIKLIGPAGEVELDYGAIVALRHIHLSPAQALEAGVKDKDIVSIQFGGERGVVFNNVLVRSGEGHESEIHLDTDEGNAAGLNNGALGEILK</sequence>
<name>A0ACD1ABR3_9FIRM</name>